<feature type="signal peptide" evidence="6">
    <location>
        <begin position="1"/>
        <end position="17"/>
    </location>
</feature>
<evidence type="ECO:0000256" key="6">
    <source>
        <dbReference type="SAM" id="SignalP"/>
    </source>
</evidence>
<dbReference type="InterPro" id="IPR002035">
    <property type="entry name" value="VWF_A"/>
</dbReference>
<dbReference type="EMBL" id="JAWDJR010000016">
    <property type="protein sequence ID" value="KAK9961619.1"/>
    <property type="molecule type" value="Genomic_DNA"/>
</dbReference>
<name>A0AAW1ZML9_CULAL</name>
<dbReference type="GO" id="GO:0005576">
    <property type="term" value="C:extracellular region"/>
    <property type="evidence" value="ECO:0007669"/>
    <property type="project" value="UniProtKB-SubCell"/>
</dbReference>
<keyword evidence="3 6" id="KW-0732">Signal</keyword>
<dbReference type="PROSITE" id="PS50234">
    <property type="entry name" value="VWFA"/>
    <property type="match status" value="1"/>
</dbReference>
<protein>
    <recommendedName>
        <fullName evidence="7">VWFA domain-containing protein</fullName>
    </recommendedName>
</protein>
<comment type="caution">
    <text evidence="8">The sequence shown here is derived from an EMBL/GenBank/DDBJ whole genome shotgun (WGS) entry which is preliminary data.</text>
</comment>
<dbReference type="FunFam" id="3.40.50.410:FF:000004">
    <property type="entry name" value="collagen alpha-6(VI) chain"/>
    <property type="match status" value="1"/>
</dbReference>
<comment type="subcellular location">
    <subcellularLocation>
        <location evidence="1">Secreted</location>
    </subcellularLocation>
</comment>
<evidence type="ECO:0000313" key="8">
    <source>
        <dbReference type="EMBL" id="KAK9961619.1"/>
    </source>
</evidence>
<keyword evidence="2" id="KW-0964">Secreted</keyword>
<feature type="chain" id="PRO_5043463882" description="VWFA domain-containing protein" evidence="6">
    <location>
        <begin position="18"/>
        <end position="235"/>
    </location>
</feature>
<dbReference type="SUPFAM" id="SSF53300">
    <property type="entry name" value="vWA-like"/>
    <property type="match status" value="1"/>
</dbReference>
<reference evidence="8 9" key="1">
    <citation type="submission" date="2024-05" db="EMBL/GenBank/DDBJ databases">
        <title>A high-quality chromosomal-level genome assembly of Topmouth culter (Culter alburnus).</title>
        <authorList>
            <person name="Zhao H."/>
        </authorList>
    </citation>
    <scope>NUCLEOTIDE SEQUENCE [LARGE SCALE GENOMIC DNA]</scope>
    <source>
        <strain evidence="8">CATC2023</strain>
        <tissue evidence="8">Muscle</tissue>
    </source>
</reference>
<proteinExistence type="predicted"/>
<organism evidence="8 9">
    <name type="scientific">Culter alburnus</name>
    <name type="common">Topmouth culter</name>
    <dbReference type="NCBI Taxonomy" id="194366"/>
    <lineage>
        <taxon>Eukaryota</taxon>
        <taxon>Metazoa</taxon>
        <taxon>Chordata</taxon>
        <taxon>Craniata</taxon>
        <taxon>Vertebrata</taxon>
        <taxon>Euteleostomi</taxon>
        <taxon>Actinopterygii</taxon>
        <taxon>Neopterygii</taxon>
        <taxon>Teleostei</taxon>
        <taxon>Ostariophysi</taxon>
        <taxon>Cypriniformes</taxon>
        <taxon>Xenocyprididae</taxon>
        <taxon>Xenocypridinae</taxon>
        <taxon>Culter</taxon>
    </lineage>
</organism>
<dbReference type="PANTHER" id="PTHR24020:SF35">
    <property type="entry name" value="MATRILIN-2"/>
    <property type="match status" value="1"/>
</dbReference>
<dbReference type="SMART" id="SM00327">
    <property type="entry name" value="VWA"/>
    <property type="match status" value="1"/>
</dbReference>
<evidence type="ECO:0000259" key="7">
    <source>
        <dbReference type="PROSITE" id="PS50234"/>
    </source>
</evidence>
<dbReference type="Gene3D" id="3.40.50.410">
    <property type="entry name" value="von Willebrand factor, type A domain"/>
    <property type="match status" value="1"/>
</dbReference>
<dbReference type="AlphaFoldDB" id="A0AAW1ZML9"/>
<evidence type="ECO:0000256" key="4">
    <source>
        <dbReference type="ARBA" id="ARBA00022737"/>
    </source>
</evidence>
<evidence type="ECO:0000256" key="1">
    <source>
        <dbReference type="ARBA" id="ARBA00004613"/>
    </source>
</evidence>
<dbReference type="Proteomes" id="UP001479290">
    <property type="component" value="Unassembled WGS sequence"/>
</dbReference>
<sequence>MKTSLLILLVICCSCVCQRRPSKQSPLDTTAQTHNTESSCGGRPLDLIFVIDSSRSVRPDDFERVKSFIRDVLLFLDVARDQTRVGLVQFGSVVQNEFFLNSYFEKQQMERAVRSMEHLASGTMTGLALQFTREQAFSLARGARPAHMQVPRIAVVVTDGRPQDSVEEEAARARQDGIEIFAVGVGRVDMATLRAIGSEPHAEHVHLVANFSQIETLVSVFHSKLCAGQSVHFTL</sequence>
<feature type="domain" description="VWFA" evidence="7">
    <location>
        <begin position="46"/>
        <end position="225"/>
    </location>
</feature>
<evidence type="ECO:0000256" key="3">
    <source>
        <dbReference type="ARBA" id="ARBA00022729"/>
    </source>
</evidence>
<dbReference type="PANTHER" id="PTHR24020">
    <property type="entry name" value="COLLAGEN ALPHA"/>
    <property type="match status" value="1"/>
</dbReference>
<accession>A0AAW1ZML9</accession>
<dbReference type="InterPro" id="IPR036465">
    <property type="entry name" value="vWFA_dom_sf"/>
</dbReference>
<gene>
    <name evidence="8" type="ORF">ABG768_009392</name>
</gene>
<keyword evidence="4" id="KW-0677">Repeat</keyword>
<keyword evidence="9" id="KW-1185">Reference proteome</keyword>
<evidence type="ECO:0000256" key="5">
    <source>
        <dbReference type="ARBA" id="ARBA00023180"/>
    </source>
</evidence>
<evidence type="ECO:0000256" key="2">
    <source>
        <dbReference type="ARBA" id="ARBA00022525"/>
    </source>
</evidence>
<keyword evidence="5" id="KW-0325">Glycoprotein</keyword>
<evidence type="ECO:0000313" key="9">
    <source>
        <dbReference type="Proteomes" id="UP001479290"/>
    </source>
</evidence>
<dbReference type="InterPro" id="IPR050525">
    <property type="entry name" value="ECM_Assembly_Org"/>
</dbReference>
<dbReference type="PRINTS" id="PR00453">
    <property type="entry name" value="VWFADOMAIN"/>
</dbReference>
<dbReference type="Pfam" id="PF00092">
    <property type="entry name" value="VWA"/>
    <property type="match status" value="1"/>
</dbReference>